<evidence type="ECO:0000313" key="1">
    <source>
        <dbReference type="EMBL" id="EGW14246.1"/>
    </source>
</evidence>
<dbReference type="AlphaFoldDB" id="G3IB45"/>
<gene>
    <name evidence="1" type="ORF">I79_020834</name>
</gene>
<accession>G3IB45</accession>
<dbReference type="InParanoid" id="G3IB45"/>
<reference evidence="2" key="1">
    <citation type="journal article" date="2011" name="Nat. Biotechnol.">
        <title>The genomic sequence of the Chinese hamster ovary (CHO)-K1 cell line.</title>
        <authorList>
            <person name="Xu X."/>
            <person name="Nagarajan H."/>
            <person name="Lewis N.E."/>
            <person name="Pan S."/>
            <person name="Cai Z."/>
            <person name="Liu X."/>
            <person name="Chen W."/>
            <person name="Xie M."/>
            <person name="Wang W."/>
            <person name="Hammond S."/>
            <person name="Andersen M.R."/>
            <person name="Neff N."/>
            <person name="Passarelli B."/>
            <person name="Koh W."/>
            <person name="Fan H.C."/>
            <person name="Wang J."/>
            <person name="Gui Y."/>
            <person name="Lee K.H."/>
            <person name="Betenbaugh M.J."/>
            <person name="Quake S.R."/>
            <person name="Famili I."/>
            <person name="Palsson B.O."/>
            <person name="Wang J."/>
        </authorList>
    </citation>
    <scope>NUCLEOTIDE SEQUENCE [LARGE SCALE GENOMIC DNA]</scope>
    <source>
        <strain evidence="2">CHO K1 cell line</strain>
    </source>
</reference>
<sequence length="65" mass="7981">MNFRAKDNLRVTFSDLPQQINHFVEAMLFYLEIQKRHSIWPYPWLRELNLEPKPAENHLQKEIVF</sequence>
<proteinExistence type="predicted"/>
<organism evidence="1 2">
    <name type="scientific">Cricetulus griseus</name>
    <name type="common">Chinese hamster</name>
    <name type="synonym">Cricetulus barabensis griseus</name>
    <dbReference type="NCBI Taxonomy" id="10029"/>
    <lineage>
        <taxon>Eukaryota</taxon>
        <taxon>Metazoa</taxon>
        <taxon>Chordata</taxon>
        <taxon>Craniata</taxon>
        <taxon>Vertebrata</taxon>
        <taxon>Euteleostomi</taxon>
        <taxon>Mammalia</taxon>
        <taxon>Eutheria</taxon>
        <taxon>Euarchontoglires</taxon>
        <taxon>Glires</taxon>
        <taxon>Rodentia</taxon>
        <taxon>Myomorpha</taxon>
        <taxon>Muroidea</taxon>
        <taxon>Cricetidae</taxon>
        <taxon>Cricetinae</taxon>
        <taxon>Cricetulus</taxon>
    </lineage>
</organism>
<evidence type="ECO:0000313" key="2">
    <source>
        <dbReference type="Proteomes" id="UP000001075"/>
    </source>
</evidence>
<dbReference type="Proteomes" id="UP000001075">
    <property type="component" value="Unassembled WGS sequence"/>
</dbReference>
<name>G3IB45_CRIGR</name>
<dbReference type="EMBL" id="JH001796">
    <property type="protein sequence ID" value="EGW14246.1"/>
    <property type="molecule type" value="Genomic_DNA"/>
</dbReference>
<protein>
    <submittedName>
        <fullName evidence="1">Uncharacterized protein</fullName>
    </submittedName>
</protein>